<evidence type="ECO:0000313" key="10">
    <source>
        <dbReference type="Proteomes" id="UP000182544"/>
    </source>
</evidence>
<dbReference type="InterPro" id="IPR001000">
    <property type="entry name" value="GH10_dom"/>
</dbReference>
<organism evidence="9 10">
    <name type="scientific">Flaviramulus basaltis</name>
    <dbReference type="NCBI Taxonomy" id="369401"/>
    <lineage>
        <taxon>Bacteria</taxon>
        <taxon>Pseudomonadati</taxon>
        <taxon>Bacteroidota</taxon>
        <taxon>Flavobacteriia</taxon>
        <taxon>Flavobacteriales</taxon>
        <taxon>Flavobacteriaceae</taxon>
        <taxon>Flaviramulus</taxon>
    </lineage>
</organism>
<comment type="catalytic activity">
    <reaction evidence="6">
        <text>Endohydrolysis of (1-&gt;4)-beta-D-xylosidic linkages in xylans.</text>
        <dbReference type="EC" id="3.2.1.8"/>
    </reaction>
</comment>
<feature type="domain" description="GH10" evidence="8">
    <location>
        <begin position="27"/>
        <end position="370"/>
    </location>
</feature>
<keyword evidence="3 6" id="KW-0326">Glycosidase</keyword>
<dbReference type="PROSITE" id="PS00591">
    <property type="entry name" value="GH10_1"/>
    <property type="match status" value="1"/>
</dbReference>
<evidence type="ECO:0000256" key="7">
    <source>
        <dbReference type="SAM" id="SignalP"/>
    </source>
</evidence>
<evidence type="ECO:0000313" key="9">
    <source>
        <dbReference type="EMBL" id="SFZ92017.1"/>
    </source>
</evidence>
<keyword evidence="2 6" id="KW-0119">Carbohydrate metabolism</keyword>
<keyword evidence="10" id="KW-1185">Reference proteome</keyword>
<dbReference type="PANTHER" id="PTHR31490:SF90">
    <property type="entry name" value="ENDO-1,4-BETA-XYLANASE A"/>
    <property type="match status" value="1"/>
</dbReference>
<sequence length="376" mass="42724">MNKKYFYSALVLILLMATSCQKKEEKIVKPEGLRDVFKDNFLIGAALNVNQILEKDSVQSALIASEFNSVTPENVMKSMLIHPQKDTFNFEIPDKLVALAEKNDMHVQGHTLVWHSQLSPFFKEITDSTEMVEVLTNHINTIVGRYKGKIDAWDVVNEALNDDGTLRKTVFLDVLGEDYLSLVFKIAEKVDPNVELYYNDYSMTNPSKRAGAIKMIKRMQELGTKVNGIGMQGHWDLDTPSLEEIEKSIVDYADLGIKVAITELDVSVIPMPWDFTGADVNVKFESGDATMNPYPNKLPDSIQVKLANRYADIFKLFLKHQDKISRVTLWGVNDGESWKNDWPINGRTNYPLLFDRNNGKKKAYYSIVNLKADSKE</sequence>
<feature type="signal peptide" evidence="7">
    <location>
        <begin position="1"/>
        <end position="22"/>
    </location>
</feature>
<keyword evidence="1 6" id="KW-0378">Hydrolase</keyword>
<comment type="similarity">
    <text evidence="6">Belongs to the glycosyl hydrolase 10 (cellulase F) family.</text>
</comment>
<dbReference type="SUPFAM" id="SSF51445">
    <property type="entry name" value="(Trans)glycosidases"/>
    <property type="match status" value="1"/>
</dbReference>
<dbReference type="AlphaFoldDB" id="A0A1K2IHW9"/>
<evidence type="ECO:0000259" key="8">
    <source>
        <dbReference type="PROSITE" id="PS51760"/>
    </source>
</evidence>
<dbReference type="GO" id="GO:0031176">
    <property type="term" value="F:endo-1,4-beta-xylanase activity"/>
    <property type="evidence" value="ECO:0007669"/>
    <property type="project" value="UniProtKB-EC"/>
</dbReference>
<dbReference type="SMART" id="SM00633">
    <property type="entry name" value="Glyco_10"/>
    <property type="match status" value="1"/>
</dbReference>
<protein>
    <recommendedName>
        <fullName evidence="6">Beta-xylanase</fullName>
        <ecNumber evidence="6">3.2.1.8</ecNumber>
    </recommendedName>
</protein>
<dbReference type="Pfam" id="PF00331">
    <property type="entry name" value="Glyco_hydro_10"/>
    <property type="match status" value="1"/>
</dbReference>
<evidence type="ECO:0000256" key="1">
    <source>
        <dbReference type="ARBA" id="ARBA00022801"/>
    </source>
</evidence>
<evidence type="ECO:0000256" key="5">
    <source>
        <dbReference type="PROSITE-ProRule" id="PRU10061"/>
    </source>
</evidence>
<dbReference type="STRING" id="369401.SAMN05428642_102484"/>
<dbReference type="Proteomes" id="UP000182544">
    <property type="component" value="Unassembled WGS sequence"/>
</dbReference>
<proteinExistence type="inferred from homology"/>
<dbReference type="PANTHER" id="PTHR31490">
    <property type="entry name" value="GLYCOSYL HYDROLASE"/>
    <property type="match status" value="1"/>
</dbReference>
<dbReference type="InterPro" id="IPR017853">
    <property type="entry name" value="GH"/>
</dbReference>
<dbReference type="InterPro" id="IPR044846">
    <property type="entry name" value="GH10"/>
</dbReference>
<evidence type="ECO:0000256" key="3">
    <source>
        <dbReference type="ARBA" id="ARBA00023295"/>
    </source>
</evidence>
<evidence type="ECO:0000256" key="6">
    <source>
        <dbReference type="RuleBase" id="RU361174"/>
    </source>
</evidence>
<feature type="active site" description="Nucleophile" evidence="5">
    <location>
        <position position="263"/>
    </location>
</feature>
<dbReference type="EMBL" id="FPKV01000002">
    <property type="protein sequence ID" value="SFZ92017.1"/>
    <property type="molecule type" value="Genomic_DNA"/>
</dbReference>
<gene>
    <name evidence="9" type="ORF">SAMN05428642_102484</name>
</gene>
<reference evidence="9 10" key="1">
    <citation type="submission" date="2016-10" db="EMBL/GenBank/DDBJ databases">
        <authorList>
            <person name="de Groot N.N."/>
        </authorList>
    </citation>
    <scope>NUCLEOTIDE SEQUENCE [LARGE SCALE GENOMIC DNA]</scope>
    <source>
        <strain evidence="9 10">DSM 18180</strain>
    </source>
</reference>
<evidence type="ECO:0000256" key="2">
    <source>
        <dbReference type="ARBA" id="ARBA00023277"/>
    </source>
</evidence>
<dbReference type="Gene3D" id="3.20.20.80">
    <property type="entry name" value="Glycosidases"/>
    <property type="match status" value="1"/>
</dbReference>
<dbReference type="GO" id="GO:0045493">
    <property type="term" value="P:xylan catabolic process"/>
    <property type="evidence" value="ECO:0007669"/>
    <property type="project" value="UniProtKB-KW"/>
</dbReference>
<feature type="chain" id="PRO_5012114482" description="Beta-xylanase" evidence="7">
    <location>
        <begin position="23"/>
        <end position="376"/>
    </location>
</feature>
<name>A0A1K2IHW9_9FLAO</name>
<dbReference type="PROSITE" id="PS51760">
    <property type="entry name" value="GH10_2"/>
    <property type="match status" value="1"/>
</dbReference>
<accession>A0A1K2IHW9</accession>
<keyword evidence="4 6" id="KW-0624">Polysaccharide degradation</keyword>
<dbReference type="PRINTS" id="PR00134">
    <property type="entry name" value="GLHYDRLASE10"/>
</dbReference>
<dbReference type="PROSITE" id="PS51257">
    <property type="entry name" value="PROKAR_LIPOPROTEIN"/>
    <property type="match status" value="1"/>
</dbReference>
<keyword evidence="9" id="KW-0858">Xylan degradation</keyword>
<dbReference type="OrthoDB" id="9809277at2"/>
<dbReference type="InterPro" id="IPR031158">
    <property type="entry name" value="GH10_AS"/>
</dbReference>
<dbReference type="EC" id="3.2.1.8" evidence="6"/>
<keyword evidence="7" id="KW-0732">Signal</keyword>
<evidence type="ECO:0000256" key="4">
    <source>
        <dbReference type="ARBA" id="ARBA00023326"/>
    </source>
</evidence>